<evidence type="ECO:0000313" key="3">
    <source>
        <dbReference type="Proteomes" id="UP000018217"/>
    </source>
</evidence>
<gene>
    <name evidence="2" type="ORF">EPIR_0014</name>
</gene>
<evidence type="ECO:0000256" key="1">
    <source>
        <dbReference type="SAM" id="MobiDB-lite"/>
    </source>
</evidence>
<organism evidence="2 3">
    <name type="scientific">Erwinia piriflorinigrans CFBP 5888</name>
    <dbReference type="NCBI Taxonomy" id="1161919"/>
    <lineage>
        <taxon>Bacteria</taxon>
        <taxon>Pseudomonadati</taxon>
        <taxon>Pseudomonadota</taxon>
        <taxon>Gammaproteobacteria</taxon>
        <taxon>Enterobacterales</taxon>
        <taxon>Erwiniaceae</taxon>
        <taxon>Erwinia</taxon>
    </lineage>
</organism>
<evidence type="ECO:0000313" key="2">
    <source>
        <dbReference type="EMBL" id="CCG85379.1"/>
    </source>
</evidence>
<name>V5Z2Z1_9GAMM</name>
<reference evidence="2 3" key="1">
    <citation type="journal article" date="2013" name="Syst. Appl. Microbiol.">
        <title>Phylogenetic position and virulence apparatus of the pear flower necrosis pathogen Erwinia piriflorinigrans CFBP 5888T as assessed by comparative genomics.</title>
        <authorList>
            <person name="Smits T.H."/>
            <person name="Rezzonico F."/>
            <person name="Lopez M.M."/>
            <person name="Blom J."/>
            <person name="Goesmann A."/>
            <person name="Frey J.E."/>
            <person name="Duffy B."/>
        </authorList>
    </citation>
    <scope>NUCLEOTIDE SEQUENCE [LARGE SCALE GENOMIC DNA]</scope>
    <source>
        <strain evidence="3">CFBP5888</strain>
    </source>
</reference>
<comment type="caution">
    <text evidence="2">The sequence shown here is derived from an EMBL/GenBank/DDBJ whole genome shotgun (WGS) entry which is preliminary data.</text>
</comment>
<feature type="region of interest" description="Disordered" evidence="1">
    <location>
        <begin position="15"/>
        <end position="50"/>
    </location>
</feature>
<dbReference type="STRING" id="1161919.EPIR_0014"/>
<protein>
    <submittedName>
        <fullName evidence="2">Uncharacterized protein</fullName>
    </submittedName>
</protein>
<dbReference type="EMBL" id="CAHS01000001">
    <property type="protein sequence ID" value="CCG85379.1"/>
    <property type="molecule type" value="Genomic_DNA"/>
</dbReference>
<accession>V5Z2Z1</accession>
<dbReference type="Proteomes" id="UP000018217">
    <property type="component" value="Unassembled WGS sequence"/>
</dbReference>
<sequence>MIAIETFCWLMTGHRSGEKKGGINTARNKRCRKERQDNPPSVYAMVTKSG</sequence>
<proteinExistence type="predicted"/>
<keyword evidence="3" id="KW-1185">Reference proteome</keyword>
<dbReference type="AlphaFoldDB" id="V5Z2Z1"/>